<comment type="similarity">
    <text evidence="2 8">Belongs to the Casparian strip membrane proteins (CASP) family.</text>
</comment>
<feature type="domain" description="Casparian strip membrane protein" evidence="9">
    <location>
        <begin position="16"/>
        <end position="125"/>
    </location>
</feature>
<dbReference type="AlphaFoldDB" id="A0ABC8VE40"/>
<name>A0ABC8VE40_9POAL</name>
<evidence type="ECO:0000259" key="9">
    <source>
        <dbReference type="Pfam" id="PF04535"/>
    </source>
</evidence>
<keyword evidence="6 8" id="KW-1133">Transmembrane helix</keyword>
<dbReference type="InterPro" id="IPR006702">
    <property type="entry name" value="CASP_dom"/>
</dbReference>
<dbReference type="PANTHER" id="PTHR32021:SF1">
    <property type="entry name" value="CASP-LIKE PROTEIN 5A1"/>
    <property type="match status" value="1"/>
</dbReference>
<dbReference type="Proteomes" id="UP001497457">
    <property type="component" value="Chromosome 1b"/>
</dbReference>
<accession>A0ABC8VE40</accession>
<keyword evidence="5 8" id="KW-0812">Transmembrane</keyword>
<reference evidence="10" key="1">
    <citation type="submission" date="2024-10" db="EMBL/GenBank/DDBJ databases">
        <authorList>
            <person name="Ryan C."/>
        </authorList>
    </citation>
    <scope>NUCLEOTIDE SEQUENCE [LARGE SCALE GENOMIC DNA]</scope>
</reference>
<evidence type="ECO:0000256" key="6">
    <source>
        <dbReference type="ARBA" id="ARBA00022989"/>
    </source>
</evidence>
<feature type="transmembrane region" description="Helical" evidence="8">
    <location>
        <begin position="55"/>
        <end position="76"/>
    </location>
</feature>
<keyword evidence="4 8" id="KW-1003">Cell membrane</keyword>
<evidence type="ECO:0000313" key="10">
    <source>
        <dbReference type="EMBL" id="CAL4889027.1"/>
    </source>
</evidence>
<evidence type="ECO:0000256" key="1">
    <source>
        <dbReference type="ARBA" id="ARBA00004651"/>
    </source>
</evidence>
<comment type="subunit">
    <text evidence="3 8">Homodimer and heterodimers.</text>
</comment>
<comment type="caution">
    <text evidence="8">Lacks conserved residue(s) required for the propagation of feature annotation.</text>
</comment>
<evidence type="ECO:0000256" key="5">
    <source>
        <dbReference type="ARBA" id="ARBA00022692"/>
    </source>
</evidence>
<protein>
    <recommendedName>
        <fullName evidence="8">CASP-like protein</fullName>
    </recommendedName>
</protein>
<proteinExistence type="inferred from homology"/>
<evidence type="ECO:0000313" key="11">
    <source>
        <dbReference type="Proteomes" id="UP001497457"/>
    </source>
</evidence>
<comment type="subcellular location">
    <subcellularLocation>
        <location evidence="1 8">Cell membrane</location>
        <topology evidence="1 8">Multi-pass membrane protein</topology>
    </subcellularLocation>
</comment>
<dbReference type="PANTHER" id="PTHR32021">
    <property type="entry name" value="CASP-LIKE PROTEIN 5B3"/>
    <property type="match status" value="1"/>
</dbReference>
<keyword evidence="11" id="KW-1185">Reference proteome</keyword>
<feature type="transmembrane region" description="Helical" evidence="8">
    <location>
        <begin position="132"/>
        <end position="152"/>
    </location>
</feature>
<organism evidence="10 11">
    <name type="scientific">Urochloa decumbens</name>
    <dbReference type="NCBI Taxonomy" id="240449"/>
    <lineage>
        <taxon>Eukaryota</taxon>
        <taxon>Viridiplantae</taxon>
        <taxon>Streptophyta</taxon>
        <taxon>Embryophyta</taxon>
        <taxon>Tracheophyta</taxon>
        <taxon>Spermatophyta</taxon>
        <taxon>Magnoliopsida</taxon>
        <taxon>Liliopsida</taxon>
        <taxon>Poales</taxon>
        <taxon>Poaceae</taxon>
        <taxon>PACMAD clade</taxon>
        <taxon>Panicoideae</taxon>
        <taxon>Panicodae</taxon>
        <taxon>Paniceae</taxon>
        <taxon>Melinidinae</taxon>
        <taxon>Urochloa</taxon>
    </lineage>
</organism>
<sequence>MAHKVPSSSPFWRPAGTVGCLCLRTLQLVLALATLAVMASSTGELSFHLRYLAPVALWQCAWSLPLGLLDAQALIASRGWQYQHARSILLTIGDGVTTLVVFTVASGSLGAASGPSAFQHAEWPHGAPFKTLVALGFASSAALFTSAFLNYASIVCHYRLPPA</sequence>
<dbReference type="InterPro" id="IPR045009">
    <property type="entry name" value="CASPL-5"/>
</dbReference>
<dbReference type="EMBL" id="OZ075111">
    <property type="protein sequence ID" value="CAL4889027.1"/>
    <property type="molecule type" value="Genomic_DNA"/>
</dbReference>
<evidence type="ECO:0000256" key="7">
    <source>
        <dbReference type="ARBA" id="ARBA00023136"/>
    </source>
</evidence>
<evidence type="ECO:0000256" key="2">
    <source>
        <dbReference type="ARBA" id="ARBA00007651"/>
    </source>
</evidence>
<dbReference type="Pfam" id="PF04535">
    <property type="entry name" value="CASP_dom"/>
    <property type="match status" value="1"/>
</dbReference>
<dbReference type="GO" id="GO:0005886">
    <property type="term" value="C:plasma membrane"/>
    <property type="evidence" value="ECO:0007669"/>
    <property type="project" value="UniProtKB-SubCell"/>
</dbReference>
<keyword evidence="7 8" id="KW-0472">Membrane</keyword>
<evidence type="ECO:0000256" key="3">
    <source>
        <dbReference type="ARBA" id="ARBA00011489"/>
    </source>
</evidence>
<feature type="transmembrane region" description="Helical" evidence="8">
    <location>
        <begin position="88"/>
        <end position="112"/>
    </location>
</feature>
<evidence type="ECO:0000256" key="4">
    <source>
        <dbReference type="ARBA" id="ARBA00022475"/>
    </source>
</evidence>
<gene>
    <name evidence="10" type="ORF">URODEC1_LOCUS2506</name>
</gene>
<evidence type="ECO:0000256" key="8">
    <source>
        <dbReference type="RuleBase" id="RU361233"/>
    </source>
</evidence>